<dbReference type="InterPro" id="IPR029071">
    <property type="entry name" value="Ubiquitin-like_domsf"/>
</dbReference>
<reference evidence="3 4" key="1">
    <citation type="submission" date="2023-08" db="EMBL/GenBank/DDBJ databases">
        <title>A Necator americanus chromosomal reference genome.</title>
        <authorList>
            <person name="Ilik V."/>
            <person name="Petrzelkova K.J."/>
            <person name="Pardy F."/>
            <person name="Fuh T."/>
            <person name="Niatou-Singa F.S."/>
            <person name="Gouil Q."/>
            <person name="Baker L."/>
            <person name="Ritchie M.E."/>
            <person name="Jex A.R."/>
            <person name="Gazzola D."/>
            <person name="Li H."/>
            <person name="Toshio Fujiwara R."/>
            <person name="Zhan B."/>
            <person name="Aroian R.V."/>
            <person name="Pafco B."/>
            <person name="Schwarz E.M."/>
        </authorList>
    </citation>
    <scope>NUCLEOTIDE SEQUENCE [LARGE SCALE GENOMIC DNA]</scope>
    <source>
        <strain evidence="3 4">Aroian</strain>
        <tissue evidence="3">Whole animal</tissue>
    </source>
</reference>
<dbReference type="Gene3D" id="3.10.20.90">
    <property type="entry name" value="Phosphatidylinositol 3-kinase Catalytic Subunit, Chain A, domain 1"/>
    <property type="match status" value="1"/>
</dbReference>
<dbReference type="CDD" id="cd16123">
    <property type="entry name" value="RA_RASSF7_like"/>
    <property type="match status" value="1"/>
</dbReference>
<dbReference type="PANTHER" id="PTHR15286:SF6">
    <property type="entry name" value="GH01133P"/>
    <property type="match status" value="1"/>
</dbReference>
<evidence type="ECO:0000313" key="4">
    <source>
        <dbReference type="Proteomes" id="UP001303046"/>
    </source>
</evidence>
<dbReference type="PANTHER" id="PTHR15286">
    <property type="entry name" value="RAS-ASSOCIATING DOMAIN CONTAINING PROTEIN"/>
    <property type="match status" value="1"/>
</dbReference>
<accession>A0ABR1EW03</accession>
<dbReference type="PROSITE" id="PS50200">
    <property type="entry name" value="RA"/>
    <property type="match status" value="1"/>
</dbReference>
<feature type="region of interest" description="Disordered" evidence="1">
    <location>
        <begin position="342"/>
        <end position="378"/>
    </location>
</feature>
<dbReference type="Proteomes" id="UP001303046">
    <property type="component" value="Unassembled WGS sequence"/>
</dbReference>
<evidence type="ECO:0000313" key="3">
    <source>
        <dbReference type="EMBL" id="KAK6766817.1"/>
    </source>
</evidence>
<sequence>MHNRSDEFEKLDEKMATYLHYLRDRVHPLKFVVLILTHVSSSSYGVNRLMELKVSVDGVERSISGVSNETTCAQIIYALAHAISQKGRFVMVEKYRNKERRLSPVDKPLELLEKWREHMSNVTFVLKKIEDENDKNSSLNASSSKALDFPTGSSAVTVQSISSSSMPSALPSAFTNKSNAISANMSTSSLPTIPLRPTNRGRPPPPDYNSVMEQKFASLGRNMQPNSTVSMLPTGEMSIAKMGLTQNDLLVLIEKQRQMIERQRENLLNTELTLPSEADRELLQLQLQQENLRSILAPMRESNWPQQYQKQLKQSHKLRAAIEATREAIDKTMSDINRMRKEEEELQKKLADLEGSIPTSQQSSIPMNSSSSSKLKAC</sequence>
<dbReference type="InterPro" id="IPR000159">
    <property type="entry name" value="RA_dom"/>
</dbReference>
<feature type="compositionally biased region" description="Low complexity" evidence="1">
    <location>
        <begin position="360"/>
        <end position="378"/>
    </location>
</feature>
<dbReference type="InterPro" id="IPR048945">
    <property type="entry name" value="RASSF8/10_RA"/>
</dbReference>
<dbReference type="EMBL" id="JAVFWL010000006">
    <property type="protein sequence ID" value="KAK6766817.1"/>
    <property type="molecule type" value="Genomic_DNA"/>
</dbReference>
<feature type="compositionally biased region" description="Basic and acidic residues" evidence="1">
    <location>
        <begin position="342"/>
        <end position="352"/>
    </location>
</feature>
<protein>
    <recommendedName>
        <fullName evidence="2">Ras-associating domain-containing protein</fullName>
    </recommendedName>
</protein>
<feature type="region of interest" description="Disordered" evidence="1">
    <location>
        <begin position="185"/>
        <end position="206"/>
    </location>
</feature>
<feature type="domain" description="Ras-associating" evidence="2">
    <location>
        <begin position="66"/>
        <end position="131"/>
    </location>
</feature>
<evidence type="ECO:0000256" key="1">
    <source>
        <dbReference type="SAM" id="MobiDB-lite"/>
    </source>
</evidence>
<evidence type="ECO:0000259" key="2">
    <source>
        <dbReference type="PROSITE" id="PS50200"/>
    </source>
</evidence>
<dbReference type="SUPFAM" id="SSF54236">
    <property type="entry name" value="Ubiquitin-like"/>
    <property type="match status" value="1"/>
</dbReference>
<dbReference type="Pfam" id="PF21712">
    <property type="entry name" value="RASSF8-10_RA"/>
    <property type="match status" value="1"/>
</dbReference>
<name>A0ABR1EW03_NECAM</name>
<gene>
    <name evidence="3" type="primary">Necator_chrX.g26391</name>
    <name evidence="3" type="ORF">RB195_026224</name>
</gene>
<proteinExistence type="predicted"/>
<dbReference type="InterPro" id="IPR033593">
    <property type="entry name" value="N-RASSF"/>
</dbReference>
<keyword evidence="4" id="KW-1185">Reference proteome</keyword>
<dbReference type="SMART" id="SM00314">
    <property type="entry name" value="RA"/>
    <property type="match status" value="1"/>
</dbReference>
<organism evidence="3 4">
    <name type="scientific">Necator americanus</name>
    <name type="common">Human hookworm</name>
    <dbReference type="NCBI Taxonomy" id="51031"/>
    <lineage>
        <taxon>Eukaryota</taxon>
        <taxon>Metazoa</taxon>
        <taxon>Ecdysozoa</taxon>
        <taxon>Nematoda</taxon>
        <taxon>Chromadorea</taxon>
        <taxon>Rhabditida</taxon>
        <taxon>Rhabditina</taxon>
        <taxon>Rhabditomorpha</taxon>
        <taxon>Strongyloidea</taxon>
        <taxon>Ancylostomatidae</taxon>
        <taxon>Bunostominae</taxon>
        <taxon>Necator</taxon>
    </lineage>
</organism>
<comment type="caution">
    <text evidence="3">The sequence shown here is derived from an EMBL/GenBank/DDBJ whole genome shotgun (WGS) entry which is preliminary data.</text>
</comment>